<accession>A0ABZ3FR82</accession>
<proteinExistence type="predicted"/>
<evidence type="ECO:0000313" key="3">
    <source>
        <dbReference type="Proteomes" id="UP001442841"/>
    </source>
</evidence>
<dbReference type="InterPro" id="IPR027417">
    <property type="entry name" value="P-loop_NTPase"/>
</dbReference>
<dbReference type="EMBL" id="CP154795">
    <property type="protein sequence ID" value="XAN07249.1"/>
    <property type="molecule type" value="Genomic_DNA"/>
</dbReference>
<dbReference type="InterPro" id="IPR045063">
    <property type="entry name" value="Dynamin_N"/>
</dbReference>
<name>A0ABZ3FR82_9ACTN</name>
<sequence length="511" mass="54625">MTALDLDPADPMPAARVVLAAAERAADHDPGLAARVQQARERLEGPLRVAIAGKVKAGKSTLVNAFLADDLAPTDAGECTMVTTWFQHGAVPGTRVVGKDGVTRELAFRRRGGHFVMGLGGLELDEVARVEVDWPSPFLRNLTLIDTPGIDSLTTEASDRTTGFLLGRSSAGGSTASGRADVDAVIYLMRHRHSVDLTFVSELARSASDAHGAATTLVVLSRADELGGGRIDSLVSARDIATAYADEPLLRAHSVGVVPVAGLLAHGSRMLRQDDVDLMSALTGVPRDDREAMLISADRYVSHGLGGTPEQRRALVQRLGLFGIRMGAALIRQGHTSAAGLARELENHSGLAAVVQVLEDHFLPRSRLLIGRNLVDAMELLAGECPEPGATELQLACDRFRIVAEQGLSELGMLLRLRSEEFPGLDDRALAEAVRILGGKGTRTYRRLGLAPDADFDEVVAQWNEQVERWRAVAQDASGWRSSRRLARCVVAALDLMAVIFSSPADLSATT</sequence>
<dbReference type="Proteomes" id="UP001442841">
    <property type="component" value="Chromosome"/>
</dbReference>
<dbReference type="RefSeq" id="WP_425308699.1">
    <property type="nucleotide sequence ID" value="NZ_CP154795.1"/>
</dbReference>
<keyword evidence="3" id="KW-1185">Reference proteome</keyword>
<feature type="domain" description="Dynamin N-terminal" evidence="1">
    <location>
        <begin position="49"/>
        <end position="221"/>
    </location>
</feature>
<evidence type="ECO:0000313" key="2">
    <source>
        <dbReference type="EMBL" id="XAN07249.1"/>
    </source>
</evidence>
<reference evidence="2 3" key="1">
    <citation type="submission" date="2024-04" db="EMBL/GenBank/DDBJ databases">
        <title>Isolation of an actinomycete strain from pig manure.</title>
        <authorList>
            <person name="Gong T."/>
            <person name="Yu Z."/>
            <person name="An M."/>
            <person name="Wei C."/>
            <person name="Yang W."/>
            <person name="Liu L."/>
        </authorList>
    </citation>
    <scope>NUCLEOTIDE SEQUENCE [LARGE SCALE GENOMIC DNA]</scope>
    <source>
        <strain evidence="2 3">ZF39</strain>
    </source>
</reference>
<dbReference type="Gene3D" id="3.40.50.300">
    <property type="entry name" value="P-loop containing nucleotide triphosphate hydrolases"/>
    <property type="match status" value="1"/>
</dbReference>
<organism evidence="2 3">
    <name type="scientific">Ammonicoccus fulvus</name>
    <dbReference type="NCBI Taxonomy" id="3138240"/>
    <lineage>
        <taxon>Bacteria</taxon>
        <taxon>Bacillati</taxon>
        <taxon>Actinomycetota</taxon>
        <taxon>Actinomycetes</taxon>
        <taxon>Propionibacteriales</taxon>
        <taxon>Propionibacteriaceae</taxon>
        <taxon>Ammonicoccus</taxon>
    </lineage>
</organism>
<protein>
    <submittedName>
        <fullName evidence="2">Dynamin family protein</fullName>
    </submittedName>
</protein>
<gene>
    <name evidence="2" type="ORF">AADG42_08060</name>
</gene>
<dbReference type="SUPFAM" id="SSF52540">
    <property type="entry name" value="P-loop containing nucleoside triphosphate hydrolases"/>
    <property type="match status" value="1"/>
</dbReference>
<evidence type="ECO:0000259" key="1">
    <source>
        <dbReference type="Pfam" id="PF00350"/>
    </source>
</evidence>
<dbReference type="Pfam" id="PF00350">
    <property type="entry name" value="Dynamin_N"/>
    <property type="match status" value="1"/>
</dbReference>